<evidence type="ECO:0000313" key="5">
    <source>
        <dbReference type="Proteomes" id="UP000027439"/>
    </source>
</evidence>
<dbReference type="Proteomes" id="UP000597138">
    <property type="component" value="Unassembled WGS sequence"/>
</dbReference>
<evidence type="ECO:0000313" key="6">
    <source>
        <dbReference type="Proteomes" id="UP000597138"/>
    </source>
</evidence>
<gene>
    <name evidence="4" type="ORF">BG57_25555</name>
    <name evidence="3" type="ORF">GCM10010985_47930</name>
</gene>
<keyword evidence="2" id="KW-0732">Signal</keyword>
<dbReference type="EMBL" id="BMEG01000009">
    <property type="protein sequence ID" value="GGD87760.1"/>
    <property type="molecule type" value="Genomic_DNA"/>
</dbReference>
<dbReference type="AlphaFoldDB" id="A0A069PF25"/>
<dbReference type="RefSeq" id="WP_035962443.1">
    <property type="nucleotide sequence ID" value="NZ_BMEG01000009.1"/>
</dbReference>
<evidence type="ECO:0000256" key="1">
    <source>
        <dbReference type="SAM" id="MobiDB-lite"/>
    </source>
</evidence>
<organism evidence="4 5">
    <name type="scientific">Caballeronia grimmiae</name>
    <dbReference type="NCBI Taxonomy" id="1071679"/>
    <lineage>
        <taxon>Bacteria</taxon>
        <taxon>Pseudomonadati</taxon>
        <taxon>Pseudomonadota</taxon>
        <taxon>Betaproteobacteria</taxon>
        <taxon>Burkholderiales</taxon>
        <taxon>Burkholderiaceae</taxon>
        <taxon>Caballeronia</taxon>
    </lineage>
</organism>
<evidence type="ECO:0000313" key="4">
    <source>
        <dbReference type="EMBL" id="KDR35951.1"/>
    </source>
</evidence>
<dbReference type="STRING" id="1071679.BG57_25555"/>
<proteinExistence type="predicted"/>
<protein>
    <submittedName>
        <fullName evidence="4">Uncharacterized protein</fullName>
    </submittedName>
</protein>
<evidence type="ECO:0000313" key="3">
    <source>
        <dbReference type="EMBL" id="GGD87760.1"/>
    </source>
</evidence>
<name>A0A069PF25_9BURK</name>
<feature type="signal peptide" evidence="2">
    <location>
        <begin position="1"/>
        <end position="30"/>
    </location>
</feature>
<reference evidence="3" key="1">
    <citation type="journal article" date="2014" name="Int. J. Syst. Evol. Microbiol.">
        <title>Complete genome of a new Firmicutes species belonging to the dominant human colonic microbiota ('Ruminococcus bicirculans') reveals two chromosomes and a selective capacity to utilize plant glucans.</title>
        <authorList>
            <consortium name="NISC Comparative Sequencing Program"/>
            <person name="Wegmann U."/>
            <person name="Louis P."/>
            <person name="Goesmann A."/>
            <person name="Henrissat B."/>
            <person name="Duncan S.H."/>
            <person name="Flint H.J."/>
        </authorList>
    </citation>
    <scope>NUCLEOTIDE SEQUENCE</scope>
    <source>
        <strain evidence="3">CGMCC 1.11013</strain>
    </source>
</reference>
<dbReference type="OrthoDB" id="9033292at2"/>
<dbReference type="eggNOG" id="ENOG50345QQ">
    <property type="taxonomic scope" value="Bacteria"/>
</dbReference>
<dbReference type="EMBL" id="JFHE01000005">
    <property type="protein sequence ID" value="KDR35951.1"/>
    <property type="molecule type" value="Genomic_DNA"/>
</dbReference>
<reference evidence="4 5" key="2">
    <citation type="submission" date="2014-03" db="EMBL/GenBank/DDBJ databases">
        <title>Draft Genome Sequences of Four Burkholderia Strains.</title>
        <authorList>
            <person name="Liu X.Y."/>
            <person name="Li C.X."/>
            <person name="Xu J.H."/>
        </authorList>
    </citation>
    <scope>NUCLEOTIDE SEQUENCE [LARGE SCALE GENOMIC DNA]</scope>
    <source>
        <strain evidence="4 5">R27</strain>
    </source>
</reference>
<feature type="chain" id="PRO_5001667112" evidence="2">
    <location>
        <begin position="31"/>
        <end position="175"/>
    </location>
</feature>
<evidence type="ECO:0000256" key="2">
    <source>
        <dbReference type="SAM" id="SignalP"/>
    </source>
</evidence>
<accession>A0A069PF25</accession>
<comment type="caution">
    <text evidence="4">The sequence shown here is derived from an EMBL/GenBank/DDBJ whole genome shotgun (WGS) entry which is preliminary data.</text>
</comment>
<reference evidence="6" key="3">
    <citation type="journal article" date="2019" name="Int. J. Syst. Evol. Microbiol.">
        <title>The Global Catalogue of Microorganisms (GCM) 10K type strain sequencing project: providing services to taxonomists for standard genome sequencing and annotation.</title>
        <authorList>
            <consortium name="The Broad Institute Genomics Platform"/>
            <consortium name="The Broad Institute Genome Sequencing Center for Infectious Disease"/>
            <person name="Wu L."/>
            <person name="Ma J."/>
        </authorList>
    </citation>
    <scope>NUCLEOTIDE SEQUENCE [LARGE SCALE GENOMIC DNA]</scope>
    <source>
        <strain evidence="6">CGMCC 1.11013</strain>
    </source>
</reference>
<dbReference type="Proteomes" id="UP000027439">
    <property type="component" value="Unassembled WGS sequence"/>
</dbReference>
<reference evidence="3" key="4">
    <citation type="submission" date="2024-05" db="EMBL/GenBank/DDBJ databases">
        <authorList>
            <person name="Sun Q."/>
            <person name="Zhou Y."/>
        </authorList>
    </citation>
    <scope>NUCLEOTIDE SEQUENCE</scope>
    <source>
        <strain evidence="3">CGMCC 1.11013</strain>
    </source>
</reference>
<keyword evidence="6" id="KW-1185">Reference proteome</keyword>
<feature type="region of interest" description="Disordered" evidence="1">
    <location>
        <begin position="115"/>
        <end position="140"/>
    </location>
</feature>
<sequence length="175" mass="18811">MTKRNRTALLHRVQSALILSACLAATHGFAQTTPQPVNWELQVVRDGQQIDSFTETTNVGQARTDTHHNVVQNRVGCADKPAGDIDLQRTVTVSPTHASADDITLAIDAQEMIEDDASRTSASGCKVPPTPRQVSGSHPGLVVKPGEWAQWQIIDSNPSLAYRVRASLAPSAPAE</sequence>